<dbReference type="InterPro" id="IPR001130">
    <property type="entry name" value="TatD-like"/>
</dbReference>
<proteinExistence type="inferred from homology"/>
<dbReference type="GO" id="GO:0046872">
    <property type="term" value="F:metal ion binding"/>
    <property type="evidence" value="ECO:0007669"/>
    <property type="project" value="UniProtKB-KW"/>
</dbReference>
<dbReference type="CDD" id="cd01310">
    <property type="entry name" value="TatD_DNAse"/>
    <property type="match status" value="1"/>
</dbReference>
<accession>A0A1G7YZL0</accession>
<feature type="binding site" evidence="4">
    <location>
        <position position="131"/>
    </location>
    <ligand>
        <name>a divalent metal cation</name>
        <dbReference type="ChEBI" id="CHEBI:60240"/>
        <label>2</label>
    </ligand>
</feature>
<sequence>MLIDAHIHLDQYSDTELDKCIPEWQAARVGAVIAVSMNLASAHRTLELKKRYPDFVYAAIGYHPEQPFPHPAEIEEIFSLIKQEKEKLCAIGEVGLPYYSPHAGAWAEAYGELLGQFAALAAETDLPLVLHAVHDKAEPALEIILAQGVCKAHFHWLKAPDDVIDRIIRCGYYISLTPEVCYRKRDQRLALRVPLSGLLLETDGPWPHSGPFTGKRTTPLFLRDSVATVAALRGLAFAEVAASSTRATQKLYGIPEACSYM</sequence>
<dbReference type="Gene3D" id="3.20.20.140">
    <property type="entry name" value="Metal-dependent hydrolases"/>
    <property type="match status" value="1"/>
</dbReference>
<reference evidence="5 6" key="1">
    <citation type="submission" date="2016-10" db="EMBL/GenBank/DDBJ databases">
        <authorList>
            <person name="de Groot N.N."/>
        </authorList>
    </citation>
    <scope>NUCLEOTIDE SEQUENCE [LARGE SCALE GENOMIC DNA]</scope>
    <source>
        <strain evidence="5 6">L 420-91</strain>
    </source>
</reference>
<evidence type="ECO:0000256" key="3">
    <source>
        <dbReference type="ARBA" id="ARBA00022801"/>
    </source>
</evidence>
<dbReference type="GO" id="GO:0016788">
    <property type="term" value="F:hydrolase activity, acting on ester bonds"/>
    <property type="evidence" value="ECO:0007669"/>
    <property type="project" value="InterPro"/>
</dbReference>
<dbReference type="InterPro" id="IPR018228">
    <property type="entry name" value="DNase_TatD-rel_CS"/>
</dbReference>
<dbReference type="EMBL" id="FNDE01000008">
    <property type="protein sequence ID" value="SDH01921.1"/>
    <property type="molecule type" value="Genomic_DNA"/>
</dbReference>
<dbReference type="AlphaFoldDB" id="A0A1G7YZL0"/>
<gene>
    <name evidence="5" type="ORF">SAMN04489735_100887</name>
</gene>
<feature type="binding site" evidence="4">
    <location>
        <position position="155"/>
    </location>
    <ligand>
        <name>a divalent metal cation</name>
        <dbReference type="ChEBI" id="CHEBI:60240"/>
        <label>2</label>
    </ligand>
</feature>
<dbReference type="InterPro" id="IPR032466">
    <property type="entry name" value="Metal_Hydrolase"/>
</dbReference>
<feature type="binding site" evidence="4">
    <location>
        <position position="6"/>
    </location>
    <ligand>
        <name>a divalent metal cation</name>
        <dbReference type="ChEBI" id="CHEBI:60240"/>
        <label>1</label>
    </ligand>
</feature>
<dbReference type="PROSITE" id="PS01137">
    <property type="entry name" value="TATD_1"/>
    <property type="match status" value="1"/>
</dbReference>
<evidence type="ECO:0000256" key="4">
    <source>
        <dbReference type="PIRSR" id="PIRSR005902-1"/>
    </source>
</evidence>
<dbReference type="SUPFAM" id="SSF51556">
    <property type="entry name" value="Metallo-dependent hydrolases"/>
    <property type="match status" value="1"/>
</dbReference>
<dbReference type="PIRSF" id="PIRSF005902">
    <property type="entry name" value="DNase_TatD"/>
    <property type="match status" value="1"/>
</dbReference>
<organism evidence="5 6">
    <name type="scientific">Aneurinibacillus thermoaerophilus</name>
    <dbReference type="NCBI Taxonomy" id="143495"/>
    <lineage>
        <taxon>Bacteria</taxon>
        <taxon>Bacillati</taxon>
        <taxon>Bacillota</taxon>
        <taxon>Bacilli</taxon>
        <taxon>Bacillales</taxon>
        <taxon>Paenibacillaceae</taxon>
        <taxon>Aneurinibacillus group</taxon>
        <taxon>Aneurinibacillus</taxon>
    </lineage>
</organism>
<name>A0A1G7YZL0_ANETH</name>
<dbReference type="RefSeq" id="WP_327850961.1">
    <property type="nucleotide sequence ID" value="NZ_JARLVS010000008.1"/>
</dbReference>
<protein>
    <submittedName>
        <fullName evidence="5">TatD DNase family protein</fullName>
    </submittedName>
</protein>
<dbReference type="Proteomes" id="UP000198956">
    <property type="component" value="Unassembled WGS sequence"/>
</dbReference>
<evidence type="ECO:0000256" key="2">
    <source>
        <dbReference type="ARBA" id="ARBA00022723"/>
    </source>
</evidence>
<keyword evidence="2 4" id="KW-0479">Metal-binding</keyword>
<feature type="binding site" evidence="4">
    <location>
        <position position="203"/>
    </location>
    <ligand>
        <name>a divalent metal cation</name>
        <dbReference type="ChEBI" id="CHEBI:60240"/>
        <label>1</label>
    </ligand>
</feature>
<evidence type="ECO:0000313" key="6">
    <source>
        <dbReference type="Proteomes" id="UP000198956"/>
    </source>
</evidence>
<dbReference type="PANTHER" id="PTHR46317">
    <property type="entry name" value="HYDROLASE OF PHP SUPERFAMILY-RELATED PROTEIN"/>
    <property type="match status" value="1"/>
</dbReference>
<dbReference type="Pfam" id="PF01026">
    <property type="entry name" value="TatD_DNase"/>
    <property type="match status" value="1"/>
</dbReference>
<dbReference type="PANTHER" id="PTHR46317:SF1">
    <property type="entry name" value="HYDROLASE, TATD FAMILY"/>
    <property type="match status" value="1"/>
</dbReference>
<dbReference type="PROSITE" id="PS01091">
    <property type="entry name" value="TATD_3"/>
    <property type="match status" value="1"/>
</dbReference>
<feature type="binding site" evidence="4">
    <location>
        <position position="8"/>
    </location>
    <ligand>
        <name>a divalent metal cation</name>
        <dbReference type="ChEBI" id="CHEBI:60240"/>
        <label>1</label>
    </ligand>
</feature>
<evidence type="ECO:0000313" key="5">
    <source>
        <dbReference type="EMBL" id="SDH01921.1"/>
    </source>
</evidence>
<evidence type="ECO:0000256" key="1">
    <source>
        <dbReference type="ARBA" id="ARBA00009275"/>
    </source>
</evidence>
<feature type="binding site" evidence="4">
    <location>
        <position position="93"/>
    </location>
    <ligand>
        <name>a divalent metal cation</name>
        <dbReference type="ChEBI" id="CHEBI:60240"/>
        <label>1</label>
    </ligand>
</feature>
<comment type="similarity">
    <text evidence="1">Belongs to the metallo-dependent hydrolases superfamily. TatD-type hydrolase family.</text>
</comment>
<keyword evidence="3" id="KW-0378">Hydrolase</keyword>